<sequence>MTGTTSSSSSSQLPPSVAADSPEFGEEAADVVRSSQSPISLLRPPFSSTQAPRTRQTRRRDLQKLNMLKRYRQQSLRFISDKMAV</sequence>
<dbReference type="AlphaFoldDB" id="A0AAD4VNW8"/>
<feature type="compositionally biased region" description="Low complexity" evidence="1">
    <location>
        <begin position="1"/>
        <end position="11"/>
    </location>
</feature>
<organism evidence="2 3">
    <name type="scientific">Prunus dulcis</name>
    <name type="common">Almond</name>
    <name type="synonym">Amygdalus dulcis</name>
    <dbReference type="NCBI Taxonomy" id="3755"/>
    <lineage>
        <taxon>Eukaryota</taxon>
        <taxon>Viridiplantae</taxon>
        <taxon>Streptophyta</taxon>
        <taxon>Embryophyta</taxon>
        <taxon>Tracheophyta</taxon>
        <taxon>Spermatophyta</taxon>
        <taxon>Magnoliopsida</taxon>
        <taxon>eudicotyledons</taxon>
        <taxon>Gunneridae</taxon>
        <taxon>Pentapetalae</taxon>
        <taxon>rosids</taxon>
        <taxon>fabids</taxon>
        <taxon>Rosales</taxon>
        <taxon>Rosaceae</taxon>
        <taxon>Amygdaloideae</taxon>
        <taxon>Amygdaleae</taxon>
        <taxon>Prunus</taxon>
    </lineage>
</organism>
<reference evidence="2 3" key="1">
    <citation type="journal article" date="2022" name="G3 (Bethesda)">
        <title>Whole-genome sequence and methylome profiling of the almond [Prunus dulcis (Mill.) D.A. Webb] cultivar 'Nonpareil'.</title>
        <authorList>
            <person name="D'Amico-Willman K.M."/>
            <person name="Ouma W.Z."/>
            <person name="Meulia T."/>
            <person name="Sideli G.M."/>
            <person name="Gradziel T.M."/>
            <person name="Fresnedo-Ramirez J."/>
        </authorList>
    </citation>
    <scope>NUCLEOTIDE SEQUENCE [LARGE SCALE GENOMIC DNA]</scope>
    <source>
        <strain evidence="2">Clone GOH B32 T37-40</strain>
    </source>
</reference>
<evidence type="ECO:0000313" key="2">
    <source>
        <dbReference type="EMBL" id="KAI5327898.1"/>
    </source>
</evidence>
<name>A0AAD4VNW8_PRUDU</name>
<accession>A0AAD4VNW8</accession>
<keyword evidence="3" id="KW-1185">Reference proteome</keyword>
<feature type="region of interest" description="Disordered" evidence="1">
    <location>
        <begin position="1"/>
        <end position="63"/>
    </location>
</feature>
<protein>
    <submittedName>
        <fullName evidence="2">Uncharacterized protein</fullName>
    </submittedName>
</protein>
<comment type="caution">
    <text evidence="2">The sequence shown here is derived from an EMBL/GenBank/DDBJ whole genome shotgun (WGS) entry which is preliminary data.</text>
</comment>
<gene>
    <name evidence="2" type="ORF">L3X38_027294</name>
</gene>
<dbReference type="Proteomes" id="UP001054821">
    <property type="component" value="Chromosome 5"/>
</dbReference>
<dbReference type="EMBL" id="JAJFAZ020000005">
    <property type="protein sequence ID" value="KAI5327898.1"/>
    <property type="molecule type" value="Genomic_DNA"/>
</dbReference>
<evidence type="ECO:0000256" key="1">
    <source>
        <dbReference type="SAM" id="MobiDB-lite"/>
    </source>
</evidence>
<proteinExistence type="predicted"/>
<evidence type="ECO:0000313" key="3">
    <source>
        <dbReference type="Proteomes" id="UP001054821"/>
    </source>
</evidence>